<organism evidence="1">
    <name type="scientific">viral metagenome</name>
    <dbReference type="NCBI Taxonomy" id="1070528"/>
    <lineage>
        <taxon>unclassified sequences</taxon>
        <taxon>metagenomes</taxon>
        <taxon>organismal metagenomes</taxon>
    </lineage>
</organism>
<evidence type="ECO:0000313" key="1">
    <source>
        <dbReference type="EMBL" id="QJA56911.1"/>
    </source>
</evidence>
<dbReference type="AlphaFoldDB" id="A0A6M3IHS0"/>
<reference evidence="1" key="1">
    <citation type="submission" date="2020-03" db="EMBL/GenBank/DDBJ databases">
        <title>The deep terrestrial virosphere.</title>
        <authorList>
            <person name="Holmfeldt K."/>
            <person name="Nilsson E."/>
            <person name="Simone D."/>
            <person name="Lopez-Fernandez M."/>
            <person name="Wu X."/>
            <person name="de Brujin I."/>
            <person name="Lundin D."/>
            <person name="Andersson A."/>
            <person name="Bertilsson S."/>
            <person name="Dopson M."/>
        </authorList>
    </citation>
    <scope>NUCLEOTIDE SEQUENCE</scope>
    <source>
        <strain evidence="1">MM415B01769</strain>
    </source>
</reference>
<proteinExistence type="predicted"/>
<dbReference type="EMBL" id="MT141245">
    <property type="protein sequence ID" value="QJA56911.1"/>
    <property type="molecule type" value="Genomic_DNA"/>
</dbReference>
<sequence length="65" mass="7493">MPKFKKKPVIGVMQFTDDISPKLMIRNFMRMSVTGKMNVTGSLQRIIIKSFKGEMTPMKGDWVLE</sequence>
<name>A0A6M3IHS0_9ZZZZ</name>
<accession>A0A6M3IHS0</accession>
<gene>
    <name evidence="1" type="ORF">MM415B01769_0002</name>
</gene>
<protein>
    <submittedName>
        <fullName evidence="1">Uncharacterized protein</fullName>
    </submittedName>
</protein>